<evidence type="ECO:0000256" key="5">
    <source>
        <dbReference type="ARBA" id="ARBA00022967"/>
    </source>
</evidence>
<evidence type="ECO:0000256" key="3">
    <source>
        <dbReference type="ARBA" id="ARBA00015944"/>
    </source>
</evidence>
<dbReference type="InterPro" id="IPR000298">
    <property type="entry name" value="Cyt_c_oxidase-like_su3"/>
</dbReference>
<evidence type="ECO:0000256" key="1">
    <source>
        <dbReference type="ARBA" id="ARBA00004141"/>
    </source>
</evidence>
<feature type="transmembrane region" description="Helical" evidence="9">
    <location>
        <begin position="158"/>
        <end position="184"/>
    </location>
</feature>
<name>U3MGU1_9TREM</name>
<evidence type="ECO:0000256" key="8">
    <source>
        <dbReference type="RuleBase" id="RU003375"/>
    </source>
</evidence>
<dbReference type="CDD" id="cd00386">
    <property type="entry name" value="Heme_Cu_Oxidase_III_like"/>
    <property type="match status" value="1"/>
</dbReference>
<dbReference type="SUPFAM" id="SSF81452">
    <property type="entry name" value="Cytochrome c oxidase subunit III-like"/>
    <property type="match status" value="1"/>
</dbReference>
<keyword evidence="5" id="KW-1278">Translocase</keyword>
<keyword evidence="8 11" id="KW-0496">Mitochondrion</keyword>
<dbReference type="GO" id="GO:0016020">
    <property type="term" value="C:membrane"/>
    <property type="evidence" value="ECO:0007669"/>
    <property type="project" value="UniProtKB-SubCell"/>
</dbReference>
<dbReference type="GeneID" id="17046906"/>
<gene>
    <name evidence="11" type="primary">cox3</name>
</gene>
<feature type="transmembrane region" description="Helical" evidence="9">
    <location>
        <begin position="124"/>
        <end position="146"/>
    </location>
</feature>
<dbReference type="InterPro" id="IPR024791">
    <property type="entry name" value="Cyt_c/ubiquinol_Oxase_su3"/>
</dbReference>
<dbReference type="Gene3D" id="1.20.120.80">
    <property type="entry name" value="Cytochrome c oxidase, subunit III, four-helix bundle"/>
    <property type="match status" value="1"/>
</dbReference>
<dbReference type="Pfam" id="PF00510">
    <property type="entry name" value="COX3"/>
    <property type="match status" value="1"/>
</dbReference>
<dbReference type="InterPro" id="IPR035973">
    <property type="entry name" value="Cyt_c_oxidase_su3-like_sf"/>
</dbReference>
<evidence type="ECO:0000256" key="9">
    <source>
        <dbReference type="SAM" id="Phobius"/>
    </source>
</evidence>
<keyword evidence="4 8" id="KW-0812">Transmembrane</keyword>
<dbReference type="CTD" id="4514"/>
<protein>
    <recommendedName>
        <fullName evidence="3 8">Cytochrome c oxidase subunit 3</fullName>
    </recommendedName>
</protein>
<evidence type="ECO:0000313" key="11">
    <source>
        <dbReference type="EMBL" id="AGW06997.1"/>
    </source>
</evidence>
<feature type="transmembrane region" description="Helical" evidence="9">
    <location>
        <begin position="57"/>
        <end position="81"/>
    </location>
</feature>
<comment type="function">
    <text evidence="8">Component of the cytochrome c oxidase, the last enzyme in the mitochondrial electron transport chain which drives oxidative phosphorylation. The respiratory chain contains 3 multisubunit complexes succinate dehydrogenase (complex II, CII), ubiquinol-cytochrome c oxidoreductase (cytochrome b-c1 complex, complex III, CIII) and cytochrome c oxidase (complex IV, CIV), that cooperate to transfer electrons derived from NADH and succinate to molecular oxygen, creating an electrochemical gradient over the inner membrane that drives transmembrane transport and the ATP synthase. Cytochrome c oxidase is the component of the respiratory chain that catalyzes the reduction of oxygen to water. Electrons originating from reduced cytochrome c in the intermembrane space (IMS) are transferred via the dinuclear copper A center (CU(A)) of subunit 2 and heme A of subunit 1 to the active site in subunit 1, a binuclear center (BNC) formed by heme A3 and copper B (CU(B)). The BNC reduces molecular oxygen to 2 water molecules using 4 electrons from cytochrome c in the IMS and 4 protons from the mitochondrial matrix.</text>
</comment>
<feature type="transmembrane region" description="Helical" evidence="9">
    <location>
        <begin position="32"/>
        <end position="50"/>
    </location>
</feature>
<dbReference type="RefSeq" id="YP_008578686.1">
    <property type="nucleotide sequence ID" value="NC_022433.1"/>
</dbReference>
<evidence type="ECO:0000256" key="7">
    <source>
        <dbReference type="ARBA" id="ARBA00023136"/>
    </source>
</evidence>
<dbReference type="PROSITE" id="PS50253">
    <property type="entry name" value="COX3"/>
    <property type="match status" value="1"/>
</dbReference>
<dbReference type="AlphaFoldDB" id="U3MGU1"/>
<evidence type="ECO:0000256" key="6">
    <source>
        <dbReference type="ARBA" id="ARBA00022989"/>
    </source>
</evidence>
<sequence length="218" mass="25185">MWGMMSWLPVYNSWVVMVGIVSLFLWKLWGVFFFLGALIFSAYFLVWEVFFPHLSRYAMAFWLFIVSEVAIFGSLLLTVLWNDDGGEGALSDSLELPFLGCFLLLTSSLTATVYHHCFGLPYSWVFLLISIFLGFGFVCLQLWEFFDCECDVLYCTYFGAAFCTVGLHFSHVVAGVGAMTVLLVSGWDTNHFYASVVVWYWHSVDYVWLWVYLLIYYV</sequence>
<keyword evidence="6 9" id="KW-1133">Transmembrane helix</keyword>
<dbReference type="EMBL" id="KF214770">
    <property type="protein sequence ID" value="AGW06997.1"/>
    <property type="molecule type" value="Genomic_DNA"/>
</dbReference>
<comment type="similarity">
    <text evidence="2 8">Belongs to the cytochrome c oxidase subunit 3 family.</text>
</comment>
<evidence type="ECO:0000259" key="10">
    <source>
        <dbReference type="PROSITE" id="PS50253"/>
    </source>
</evidence>
<feature type="transmembrane region" description="Helical" evidence="9">
    <location>
        <begin position="96"/>
        <end position="117"/>
    </location>
</feature>
<dbReference type="GO" id="GO:0019646">
    <property type="term" value="P:aerobic electron transport chain"/>
    <property type="evidence" value="ECO:0007669"/>
    <property type="project" value="InterPro"/>
</dbReference>
<evidence type="ECO:0000256" key="4">
    <source>
        <dbReference type="ARBA" id="ARBA00022692"/>
    </source>
</evidence>
<organism evidence="11">
    <name type="scientific">Haplorchis taichui</name>
    <dbReference type="NCBI Taxonomy" id="235153"/>
    <lineage>
        <taxon>Eukaryota</taxon>
        <taxon>Metazoa</taxon>
        <taxon>Spiralia</taxon>
        <taxon>Lophotrochozoa</taxon>
        <taxon>Platyhelminthes</taxon>
        <taxon>Trematoda</taxon>
        <taxon>Digenea</taxon>
        <taxon>Opisthorchiida</taxon>
        <taxon>Opisthorchiata</taxon>
        <taxon>Heterophyidae</taxon>
        <taxon>Haplorchis</taxon>
    </lineage>
</organism>
<dbReference type="PANTHER" id="PTHR11403:SF7">
    <property type="entry name" value="CYTOCHROME C OXIDASE SUBUNIT 3"/>
    <property type="match status" value="1"/>
</dbReference>
<comment type="subcellular location">
    <subcellularLocation>
        <location evidence="1">Membrane</location>
        <topology evidence="1">Multi-pass membrane protein</topology>
    </subcellularLocation>
</comment>
<accession>U3MGU1</accession>
<dbReference type="PANTHER" id="PTHR11403">
    <property type="entry name" value="CYTOCHROME C OXIDASE SUBUNIT III"/>
    <property type="match status" value="1"/>
</dbReference>
<reference evidence="11" key="1">
    <citation type="journal article" date="2013" name="Korean J. Parasitol.">
        <title>Complete Mitochondrial Genome of Haplorchis taichui and Comparative Analysis with Other Trematodes.</title>
        <authorList>
            <person name="Lee D."/>
            <person name="Choe S."/>
            <person name="Park H."/>
            <person name="Jeon H.K."/>
            <person name="Chai J.Y."/>
            <person name="Sohn W.M."/>
            <person name="Yong T.S."/>
            <person name="Min D.Y."/>
            <person name="Rim H.J."/>
            <person name="Eom K.S."/>
        </authorList>
    </citation>
    <scope>NUCLEOTIDE SEQUENCE</scope>
</reference>
<feature type="transmembrane region" description="Helical" evidence="9">
    <location>
        <begin position="196"/>
        <end position="217"/>
    </location>
</feature>
<dbReference type="InterPro" id="IPR013833">
    <property type="entry name" value="Cyt_c_oxidase_su3_a-hlx"/>
</dbReference>
<geneLocation type="mitochondrion" evidence="11"/>
<feature type="transmembrane region" description="Helical" evidence="9">
    <location>
        <begin position="7"/>
        <end position="26"/>
    </location>
</feature>
<evidence type="ECO:0000256" key="2">
    <source>
        <dbReference type="ARBA" id="ARBA00010581"/>
    </source>
</evidence>
<proteinExistence type="inferred from homology"/>
<feature type="domain" description="Heme-copper oxidase subunit III family profile" evidence="10">
    <location>
        <begin position="1"/>
        <end position="218"/>
    </location>
</feature>
<keyword evidence="7 9" id="KW-0472">Membrane</keyword>
<dbReference type="GO" id="GO:0004129">
    <property type="term" value="F:cytochrome-c oxidase activity"/>
    <property type="evidence" value="ECO:0007669"/>
    <property type="project" value="InterPro"/>
</dbReference>